<dbReference type="Proteomes" id="UP000663824">
    <property type="component" value="Unassembled WGS sequence"/>
</dbReference>
<evidence type="ECO:0000313" key="1">
    <source>
        <dbReference type="EMBL" id="CAF1093204.1"/>
    </source>
</evidence>
<accession>A0A814NM07</accession>
<dbReference type="Proteomes" id="UP000663855">
    <property type="component" value="Unassembled WGS sequence"/>
</dbReference>
<proteinExistence type="predicted"/>
<dbReference type="EMBL" id="CAJNRE010009453">
    <property type="protein sequence ID" value="CAF2082258.1"/>
    <property type="molecule type" value="Genomic_DNA"/>
</dbReference>
<reference evidence="1" key="1">
    <citation type="submission" date="2021-02" db="EMBL/GenBank/DDBJ databases">
        <authorList>
            <person name="Nowell W R."/>
        </authorList>
    </citation>
    <scope>NUCLEOTIDE SEQUENCE</scope>
</reference>
<dbReference type="EMBL" id="CAJNOW010012788">
    <property type="protein sequence ID" value="CAF1614053.1"/>
    <property type="molecule type" value="Genomic_DNA"/>
</dbReference>
<evidence type="ECO:0000313" key="6">
    <source>
        <dbReference type="Proteomes" id="UP000663855"/>
    </source>
</evidence>
<protein>
    <submittedName>
        <fullName evidence="1">Uncharacterized protein</fullName>
    </submittedName>
</protein>
<dbReference type="Proteomes" id="UP000681720">
    <property type="component" value="Unassembled WGS sequence"/>
</dbReference>
<evidence type="ECO:0000313" key="4">
    <source>
        <dbReference type="EMBL" id="CAF3989503.1"/>
    </source>
</evidence>
<dbReference type="EMBL" id="CAJOBJ010035927">
    <property type="protein sequence ID" value="CAF4299624.1"/>
    <property type="molecule type" value="Genomic_DNA"/>
</dbReference>
<dbReference type="OrthoDB" id="9978852at2759"/>
<gene>
    <name evidence="4" type="ORF">BYL167_LOCUS13070</name>
    <name evidence="1" type="ORF">CJN711_LOCUS6772</name>
    <name evidence="5" type="ORF">GIL414_LOCUS25783</name>
    <name evidence="2" type="ORF">KQP761_LOCUS23744</name>
    <name evidence="3" type="ORF">MBJ925_LOCUS18903</name>
</gene>
<name>A0A814NM07_9BILA</name>
<evidence type="ECO:0000313" key="5">
    <source>
        <dbReference type="EMBL" id="CAF4299624.1"/>
    </source>
</evidence>
<evidence type="ECO:0000313" key="2">
    <source>
        <dbReference type="EMBL" id="CAF1614053.1"/>
    </source>
</evidence>
<dbReference type="EMBL" id="CAJNOV010002220">
    <property type="protein sequence ID" value="CAF1093204.1"/>
    <property type="molecule type" value="Genomic_DNA"/>
</dbReference>
<organism evidence="1 6">
    <name type="scientific">Rotaria magnacalcarata</name>
    <dbReference type="NCBI Taxonomy" id="392030"/>
    <lineage>
        <taxon>Eukaryota</taxon>
        <taxon>Metazoa</taxon>
        <taxon>Spiralia</taxon>
        <taxon>Gnathifera</taxon>
        <taxon>Rotifera</taxon>
        <taxon>Eurotatoria</taxon>
        <taxon>Bdelloidea</taxon>
        <taxon>Philodinida</taxon>
        <taxon>Philodinidae</taxon>
        <taxon>Rotaria</taxon>
    </lineage>
</organism>
<sequence length="314" mass="36391">MNNGNFASRQIPIHNNIRQRFRLKYSKHGKFNWNKWTEYDCIFASYIDPDRKQHSKLELHSNNNLEESSSKVIDLTQLRSLTSIHGDKSKDEPKSIMILKVNGKKHRFGFDHIYEFNQWKTLLDGVYNSELDTMKKDHCNENQIVNTHYESTIAKRYRVQCADLATQEILSLPNGLLDLIIDTDKLAVEQRHDRLHIFPRSTIRSIRFVNSDVEFELGSRAPIQGLISFRFESCADANACFLQWQDGIAKGDMPQRIEYPKVSQSVPLRTQYNDQLSLLPRSRSIKRAYYNVGPSVSSTANDPTYDCASFHTLV</sequence>
<comment type="caution">
    <text evidence="1">The sequence shown here is derived from an EMBL/GenBank/DDBJ whole genome shotgun (WGS) entry which is preliminary data.</text>
</comment>
<dbReference type="Proteomes" id="UP000681967">
    <property type="component" value="Unassembled WGS sequence"/>
</dbReference>
<dbReference type="Proteomes" id="UP000663834">
    <property type="component" value="Unassembled WGS sequence"/>
</dbReference>
<dbReference type="AlphaFoldDB" id="A0A814NM07"/>
<evidence type="ECO:0000313" key="3">
    <source>
        <dbReference type="EMBL" id="CAF2082258.1"/>
    </source>
</evidence>
<dbReference type="EMBL" id="CAJOBH010004429">
    <property type="protein sequence ID" value="CAF3989503.1"/>
    <property type="molecule type" value="Genomic_DNA"/>
</dbReference>